<keyword evidence="2" id="KW-1003">Cell membrane</keyword>
<evidence type="ECO:0000256" key="5">
    <source>
        <dbReference type="ARBA" id="ARBA00023136"/>
    </source>
</evidence>
<dbReference type="OrthoDB" id="45037at2"/>
<feature type="transmembrane region" description="Helical" evidence="6">
    <location>
        <begin position="161"/>
        <end position="178"/>
    </location>
</feature>
<feature type="transmembrane region" description="Helical" evidence="6">
    <location>
        <begin position="254"/>
        <end position="276"/>
    </location>
</feature>
<evidence type="ECO:0000313" key="7">
    <source>
        <dbReference type="EMBL" id="PPE06205.1"/>
    </source>
</evidence>
<dbReference type="AlphaFoldDB" id="A0A2S5RGF3"/>
<dbReference type="CDD" id="cd06580">
    <property type="entry name" value="TM_PBP1_transp_TpRbsC_like"/>
    <property type="match status" value="1"/>
</dbReference>
<protein>
    <submittedName>
        <fullName evidence="7">Ribose/galactose ABC transporter permease</fullName>
    </submittedName>
</protein>
<feature type="transmembrane region" description="Helical" evidence="6">
    <location>
        <begin position="296"/>
        <end position="318"/>
    </location>
</feature>
<organism evidence="7 8">
    <name type="scientific">Mesoplasma corruscae</name>
    <dbReference type="NCBI Taxonomy" id="216874"/>
    <lineage>
        <taxon>Bacteria</taxon>
        <taxon>Bacillati</taxon>
        <taxon>Mycoplasmatota</taxon>
        <taxon>Mollicutes</taxon>
        <taxon>Entomoplasmatales</taxon>
        <taxon>Entomoplasmataceae</taxon>
        <taxon>Mesoplasma</taxon>
    </lineage>
</organism>
<evidence type="ECO:0000313" key="8">
    <source>
        <dbReference type="Proteomes" id="UP000239785"/>
    </source>
</evidence>
<evidence type="ECO:0000256" key="6">
    <source>
        <dbReference type="SAM" id="Phobius"/>
    </source>
</evidence>
<accession>A0A2S5RGF3</accession>
<comment type="subcellular location">
    <subcellularLocation>
        <location evidence="1">Cell membrane</location>
        <topology evidence="1">Multi-pass membrane protein</topology>
    </subcellularLocation>
</comment>
<keyword evidence="8" id="KW-1185">Reference proteome</keyword>
<dbReference type="Proteomes" id="UP000239785">
    <property type="component" value="Unassembled WGS sequence"/>
</dbReference>
<dbReference type="InterPro" id="IPR001851">
    <property type="entry name" value="ABC_transp_permease"/>
</dbReference>
<dbReference type="GO" id="GO:0005886">
    <property type="term" value="C:plasma membrane"/>
    <property type="evidence" value="ECO:0007669"/>
    <property type="project" value="UniProtKB-SubCell"/>
</dbReference>
<dbReference type="Pfam" id="PF02653">
    <property type="entry name" value="BPD_transp_2"/>
    <property type="match status" value="1"/>
</dbReference>
<feature type="transmembrane region" description="Helical" evidence="6">
    <location>
        <begin position="104"/>
        <end position="121"/>
    </location>
</feature>
<keyword evidence="5 6" id="KW-0472">Membrane</keyword>
<dbReference type="PANTHER" id="PTHR47089:SF1">
    <property type="entry name" value="GUANOSINE ABC TRANSPORTER PERMEASE PROTEIN NUPP"/>
    <property type="match status" value="1"/>
</dbReference>
<keyword evidence="4 6" id="KW-1133">Transmembrane helix</keyword>
<evidence type="ECO:0000256" key="2">
    <source>
        <dbReference type="ARBA" id="ARBA00022475"/>
    </source>
</evidence>
<evidence type="ECO:0000256" key="3">
    <source>
        <dbReference type="ARBA" id="ARBA00022692"/>
    </source>
</evidence>
<evidence type="ECO:0000256" key="4">
    <source>
        <dbReference type="ARBA" id="ARBA00022989"/>
    </source>
</evidence>
<proteinExistence type="predicted"/>
<reference evidence="7 8" key="1">
    <citation type="submission" date="2017-11" db="EMBL/GenBank/DDBJ databases">
        <title>Genome sequence of Mesoplasma corruscae ELCA-2 (ATCC 49579).</title>
        <authorList>
            <person name="Lo W.-S."/>
            <person name="Kuo C.-H."/>
        </authorList>
    </citation>
    <scope>NUCLEOTIDE SEQUENCE [LARGE SCALE GENOMIC DNA]</scope>
    <source>
        <strain evidence="7 8">ELCA-2</strain>
    </source>
</reference>
<feature type="transmembrane region" description="Helical" evidence="6">
    <location>
        <begin position="30"/>
        <end position="54"/>
    </location>
</feature>
<feature type="transmembrane region" description="Helical" evidence="6">
    <location>
        <begin position="133"/>
        <end position="154"/>
    </location>
</feature>
<keyword evidence="3 6" id="KW-0812">Transmembrane</keyword>
<dbReference type="RefSeq" id="WP_104208051.1">
    <property type="nucleotide sequence ID" value="NZ_PHNF01000002.1"/>
</dbReference>
<evidence type="ECO:0000256" key="1">
    <source>
        <dbReference type="ARBA" id="ARBA00004651"/>
    </source>
</evidence>
<dbReference type="GO" id="GO:0022857">
    <property type="term" value="F:transmembrane transporter activity"/>
    <property type="evidence" value="ECO:0007669"/>
    <property type="project" value="InterPro"/>
</dbReference>
<gene>
    <name evidence="7" type="ORF">MCORR_v1c05090</name>
</gene>
<dbReference type="EMBL" id="PHNF01000002">
    <property type="protein sequence ID" value="PPE06205.1"/>
    <property type="molecule type" value="Genomic_DNA"/>
</dbReference>
<feature type="transmembrane region" description="Helical" evidence="6">
    <location>
        <begin position="74"/>
        <end position="92"/>
    </location>
</feature>
<sequence>MNNKLNVFAIKQKMYFKSSIFKEKVSKTKVTTLAILIGLFLSSLFVFAVGSNGFEFVLSSFIAPFKYMDNLKETLIWISTFTLLGLGMGLGFKIKLFNISGTGQAILGLIVAYTILYKIAGSNDGIKDISATYGFPIFFIFILTGAALSCLIGFLKIYLNIHEVASSIVLNWIIWYSFELYVNKFFVIGDISTSSPELLKPFGEYIWVFGLVLTAICVIGVTFVYNKTTIGYKYKVMGLQSDAAIYSGINVKKYLLFVTGIQGLLISCGAFMYIFGIKFQMGWKDTDFPTIGFDGLPIALIAFNNFLAMVPIATIWSFQKVGMKLLIDGGAFNTVPEATSGLVFGIIMYISALYVVFARIDLKDLYYKTKMKLMNPAVKLNNKHIKTESMKVKKQIKLLKTKLNVNANENLKIELDNLKKILIDLNTSKKDFKNSQYKKFSKNIKISIKDAQQSIYVEKTYKLLDEISLLDIDNNYKQTVKDLLEQYGIEKKDMFKKFKLQLNSYDREIKMLFKKSNFKINKDNKKLLQKEKFDWFYSTINLNEKLTFNKVIKVKLSRQQEKVIKYNRYLAIGGKYVRSVN</sequence>
<name>A0A2S5RGF3_9MOLU</name>
<comment type="caution">
    <text evidence="7">The sequence shown here is derived from an EMBL/GenBank/DDBJ whole genome shotgun (WGS) entry which is preliminary data.</text>
</comment>
<dbReference type="PANTHER" id="PTHR47089">
    <property type="entry name" value="ABC TRANSPORTER, PERMEASE PROTEIN"/>
    <property type="match status" value="1"/>
</dbReference>
<feature type="transmembrane region" description="Helical" evidence="6">
    <location>
        <begin position="338"/>
        <end position="357"/>
    </location>
</feature>
<feature type="transmembrane region" description="Helical" evidence="6">
    <location>
        <begin position="205"/>
        <end position="225"/>
    </location>
</feature>